<reference evidence="13 14" key="1">
    <citation type="submission" date="2017-09" db="EMBL/GenBank/DDBJ databases">
        <authorList>
            <person name="Ehlers B."/>
            <person name="Leendertz F.H."/>
        </authorList>
    </citation>
    <scope>NUCLEOTIDE SEQUENCE [LARGE SCALE GENOMIC DNA]</scope>
    <source>
        <strain evidence="13 14">DSM 16848</strain>
    </source>
</reference>
<dbReference type="InterPro" id="IPR020056">
    <property type="entry name" value="Rbsml_bL25/Gln-tRNA_synth_N"/>
</dbReference>
<dbReference type="GO" id="GO:0005524">
    <property type="term" value="F:ATP binding"/>
    <property type="evidence" value="ECO:0007669"/>
    <property type="project" value="UniProtKB-UniRule"/>
</dbReference>
<dbReference type="GO" id="GO:0006424">
    <property type="term" value="P:glutamyl-tRNA aminoacylation"/>
    <property type="evidence" value="ECO:0007669"/>
    <property type="project" value="UniProtKB-UniRule"/>
</dbReference>
<keyword evidence="7 8" id="KW-0030">Aminoacyl-tRNA synthetase</keyword>
<evidence type="ECO:0000256" key="1">
    <source>
        <dbReference type="ARBA" id="ARBA00005594"/>
    </source>
</evidence>
<dbReference type="GO" id="GO:0005829">
    <property type="term" value="C:cytosol"/>
    <property type="evidence" value="ECO:0007669"/>
    <property type="project" value="TreeGrafter"/>
</dbReference>
<dbReference type="Gene3D" id="2.40.240.10">
    <property type="entry name" value="Ribosomal Protein L25, Chain P"/>
    <property type="match status" value="2"/>
</dbReference>
<feature type="short sequence motif" description="'KMSKS' region" evidence="8">
    <location>
        <begin position="269"/>
        <end position="273"/>
    </location>
</feature>
<dbReference type="InterPro" id="IPR020059">
    <property type="entry name" value="Glu/Gln-tRNA-synth_Ib_codon-bd"/>
</dbReference>
<dbReference type="GO" id="GO:0004819">
    <property type="term" value="F:glutamine-tRNA ligase activity"/>
    <property type="evidence" value="ECO:0007669"/>
    <property type="project" value="UniProtKB-UniRule"/>
</dbReference>
<dbReference type="AlphaFoldDB" id="A0A286E5M6"/>
<comment type="caution">
    <text evidence="8">Lacks conserved residue(s) required for the propagation of feature annotation.</text>
</comment>
<dbReference type="HAMAP" id="MF_00126">
    <property type="entry name" value="Gln_tRNA_synth"/>
    <property type="match status" value="1"/>
</dbReference>
<dbReference type="InterPro" id="IPR020061">
    <property type="entry name" value="Glu_tRNA_lig_a-bdl"/>
</dbReference>
<dbReference type="PRINTS" id="PR00987">
    <property type="entry name" value="TRNASYNTHGLU"/>
</dbReference>
<dbReference type="InterPro" id="IPR004514">
    <property type="entry name" value="Gln-tRNA-synth"/>
</dbReference>
<dbReference type="RefSeq" id="WP_097113604.1">
    <property type="nucleotide sequence ID" value="NZ_CP083931.1"/>
</dbReference>
<dbReference type="Pfam" id="PF20974">
    <property type="entry name" value="tRNA-synt_1c_C2"/>
    <property type="match status" value="1"/>
</dbReference>
<dbReference type="SUPFAM" id="SSF50715">
    <property type="entry name" value="Ribosomal protein L25-like"/>
    <property type="match status" value="1"/>
</dbReference>
<dbReference type="NCBIfam" id="NF011291">
    <property type="entry name" value="PRK14703.1"/>
    <property type="match status" value="1"/>
</dbReference>
<comment type="similarity">
    <text evidence="1 8 9">Belongs to the class-I aminoacyl-tRNA synthetase family.</text>
</comment>
<keyword evidence="3 8" id="KW-0436">Ligase</keyword>
<keyword evidence="14" id="KW-1185">Reference proteome</keyword>
<feature type="binding site" evidence="8">
    <location>
        <position position="213"/>
    </location>
    <ligand>
        <name>L-glutamine</name>
        <dbReference type="ChEBI" id="CHEBI:58359"/>
    </ligand>
</feature>
<dbReference type="Proteomes" id="UP000219669">
    <property type="component" value="Unassembled WGS sequence"/>
</dbReference>
<protein>
    <recommendedName>
        <fullName evidence="8">Glutamine--tRNA ligase</fullName>
        <ecNumber evidence="8">6.1.1.18</ecNumber>
    </recommendedName>
    <alternativeName>
        <fullName evidence="8">Glutaminyl-tRNA synthetase</fullName>
        <shortName evidence="8">GlnRS</shortName>
    </alternativeName>
</protein>
<evidence type="ECO:0000256" key="8">
    <source>
        <dbReference type="HAMAP-Rule" id="MF_00126"/>
    </source>
</evidence>
<feature type="binding site" evidence="8">
    <location>
        <position position="68"/>
    </location>
    <ligand>
        <name>L-glutamine</name>
        <dbReference type="ChEBI" id="CHEBI:58359"/>
    </ligand>
</feature>
<dbReference type="InterPro" id="IPR049437">
    <property type="entry name" value="tRNA-synt_1c_C2"/>
</dbReference>
<evidence type="ECO:0000259" key="11">
    <source>
        <dbReference type="Pfam" id="PF03950"/>
    </source>
</evidence>
<dbReference type="Pfam" id="PF00749">
    <property type="entry name" value="tRNA-synt_1c"/>
    <property type="match status" value="1"/>
</dbReference>
<dbReference type="Gene3D" id="1.10.1160.10">
    <property type="entry name" value="Glutamyl-trna Synthetase, Domain 2"/>
    <property type="match status" value="1"/>
</dbReference>
<dbReference type="GO" id="GO:0006425">
    <property type="term" value="P:glutaminyl-tRNA aminoacylation"/>
    <property type="evidence" value="ECO:0007669"/>
    <property type="project" value="UniProtKB-UniRule"/>
</dbReference>
<dbReference type="EC" id="6.1.1.18" evidence="8"/>
<keyword evidence="5 8" id="KW-0067">ATP-binding</keyword>
<dbReference type="Gene3D" id="3.40.50.620">
    <property type="entry name" value="HUPs"/>
    <property type="match status" value="1"/>
</dbReference>
<dbReference type="EMBL" id="OCNF01000003">
    <property type="protein sequence ID" value="SOD66171.1"/>
    <property type="molecule type" value="Genomic_DNA"/>
</dbReference>
<evidence type="ECO:0000313" key="14">
    <source>
        <dbReference type="Proteomes" id="UP000219669"/>
    </source>
</evidence>
<feature type="domain" description="Glutamyl/glutaminyl-tRNA synthetase class Ib anti-codon binding" evidence="11">
    <location>
        <begin position="341"/>
        <end position="441"/>
    </location>
</feature>
<evidence type="ECO:0000256" key="2">
    <source>
        <dbReference type="ARBA" id="ARBA00022490"/>
    </source>
</evidence>
<feature type="binding site" evidence="8">
    <location>
        <position position="232"/>
    </location>
    <ligand>
        <name>ATP</name>
        <dbReference type="ChEBI" id="CHEBI:30616"/>
    </ligand>
</feature>
<evidence type="ECO:0000256" key="4">
    <source>
        <dbReference type="ARBA" id="ARBA00022741"/>
    </source>
</evidence>
<gene>
    <name evidence="8" type="primary">glnS</name>
    <name evidence="13" type="ORF">SAMN02746062_00523</name>
</gene>
<dbReference type="FunFam" id="2.40.240.10:FF:000001">
    <property type="entry name" value="Glutamine--tRNA ligase"/>
    <property type="match status" value="1"/>
</dbReference>
<comment type="catalytic activity">
    <reaction evidence="8">
        <text>tRNA(Gln) + L-glutamine + ATP = L-glutaminyl-tRNA(Gln) + AMP + diphosphate</text>
        <dbReference type="Rhea" id="RHEA:20121"/>
        <dbReference type="Rhea" id="RHEA-COMP:9662"/>
        <dbReference type="Rhea" id="RHEA-COMP:9681"/>
        <dbReference type="ChEBI" id="CHEBI:30616"/>
        <dbReference type="ChEBI" id="CHEBI:33019"/>
        <dbReference type="ChEBI" id="CHEBI:58359"/>
        <dbReference type="ChEBI" id="CHEBI:78442"/>
        <dbReference type="ChEBI" id="CHEBI:78521"/>
        <dbReference type="ChEBI" id="CHEBI:456215"/>
        <dbReference type="EC" id="6.1.1.18"/>
    </reaction>
</comment>
<sequence length="560" mass="64662">MLNKDQFADNHFIRTIIEDDLQSGKHTAIQTRFPPEPNGYLHIGHAKSICLNFGLAYVFDGKCNLRFDDTNPEKENQEYVDSIKEDVQWLGFQWQGEPRYASDYFDQLFDYAVGLIKEGKAYVCDLTPEEMREYRGTLTEAGKNSPYRDRTAEENLDLFMKMRDGAFPDGSKTLRLKIDMASGNINMRDPVIYRIRRAHHHNTGDKWCIYPMYDYTHAISDAIENITHSLCTLEFEAHRPLYDWVLDNIPSPSQPRQYEFSRLELLYSITSKRKLNQLVSENHVSGWDDPRMPTISGMRRRGYTPEGLRLFAKRVGISKSENIVDMDVLEGAIREDLEHAAPRLMVVLNPLKITLTNFEQGKTQSRTAAFHPNNDSFGEREVPISSTIYIEQDDFAEEPPKGWKRLTLGGEVRLRHGYVIKCDEVVKDENGQIIELKCSIDHDTLGKNPEGRKVKGVIHWVSAEHAAPIKVRLYDRLFTVERPDAVRGDDGEYLPFTDFINPQSKQEITAFAESVVNDLPPESRWQFERVGYFVTDRHDHKQGQMPVFNRTVTLKDGFQK</sequence>
<dbReference type="FunFam" id="3.40.50.620:FF:000037">
    <property type="entry name" value="Glutamine--tRNA ligase cytoplasmic"/>
    <property type="match status" value="1"/>
</dbReference>
<keyword evidence="4 8" id="KW-0547">Nucleotide-binding</keyword>
<evidence type="ECO:0000256" key="3">
    <source>
        <dbReference type="ARBA" id="ARBA00022598"/>
    </source>
</evidence>
<comment type="subcellular location">
    <subcellularLocation>
        <location evidence="8">Cytoplasm</location>
    </subcellularLocation>
</comment>
<feature type="short sequence motif" description="'HIGH' region" evidence="8">
    <location>
        <begin position="35"/>
        <end position="45"/>
    </location>
</feature>
<dbReference type="Gene3D" id="3.90.800.10">
    <property type="entry name" value="Glutamyl-tRNA Synthetase, Domain 3"/>
    <property type="match status" value="1"/>
</dbReference>
<keyword evidence="6 8" id="KW-0648">Protein biosynthesis</keyword>
<accession>A0A286E5M6</accession>
<evidence type="ECO:0000256" key="7">
    <source>
        <dbReference type="ARBA" id="ARBA00023146"/>
    </source>
</evidence>
<dbReference type="InterPro" id="IPR014729">
    <property type="entry name" value="Rossmann-like_a/b/a_fold"/>
</dbReference>
<proteinExistence type="inferred from homology"/>
<evidence type="ECO:0000256" key="5">
    <source>
        <dbReference type="ARBA" id="ARBA00022840"/>
    </source>
</evidence>
<dbReference type="InterPro" id="IPR011035">
    <property type="entry name" value="Ribosomal_bL25/Gln-tRNA_synth"/>
</dbReference>
<feature type="binding site" evidence="8">
    <location>
        <begin position="262"/>
        <end position="263"/>
    </location>
    <ligand>
        <name>ATP</name>
        <dbReference type="ChEBI" id="CHEBI:30616"/>
    </ligand>
</feature>
<feature type="binding site" evidence="8">
    <location>
        <begin position="42"/>
        <end position="48"/>
    </location>
    <ligand>
        <name>ATP</name>
        <dbReference type="ChEBI" id="CHEBI:30616"/>
    </ligand>
</feature>
<feature type="domain" description="Glutamyl/glutaminyl-tRNA synthetase class Ib catalytic" evidence="10">
    <location>
        <begin position="29"/>
        <end position="337"/>
    </location>
</feature>
<dbReference type="FunFam" id="1.10.1160.10:FF:000001">
    <property type="entry name" value="Glutamine--tRNA ligase"/>
    <property type="match status" value="1"/>
</dbReference>
<dbReference type="FunFam" id="2.40.240.10:FF:000020">
    <property type="entry name" value="Glutamine--tRNA ligase"/>
    <property type="match status" value="1"/>
</dbReference>
<dbReference type="PANTHER" id="PTHR43097">
    <property type="entry name" value="GLUTAMINE-TRNA LIGASE"/>
    <property type="match status" value="1"/>
</dbReference>
<evidence type="ECO:0000259" key="12">
    <source>
        <dbReference type="Pfam" id="PF20974"/>
    </source>
</evidence>
<keyword evidence="2 8" id="KW-0963">Cytoplasm</keyword>
<comment type="subunit">
    <text evidence="8">Monomer.</text>
</comment>
<organism evidence="13 14">
    <name type="scientific">Alysiella filiformis DSM 16848</name>
    <dbReference type="NCBI Taxonomy" id="1120981"/>
    <lineage>
        <taxon>Bacteria</taxon>
        <taxon>Pseudomonadati</taxon>
        <taxon>Pseudomonadota</taxon>
        <taxon>Betaproteobacteria</taxon>
        <taxon>Neisseriales</taxon>
        <taxon>Neisseriaceae</taxon>
        <taxon>Alysiella</taxon>
    </lineage>
</organism>
<dbReference type="InterPro" id="IPR020058">
    <property type="entry name" value="Glu/Gln-tRNA-synth_Ib_cat-dom"/>
</dbReference>
<evidence type="ECO:0000256" key="9">
    <source>
        <dbReference type="RuleBase" id="RU363037"/>
    </source>
</evidence>
<dbReference type="PANTHER" id="PTHR43097:SF5">
    <property type="entry name" value="GLUTAMATE--TRNA LIGASE"/>
    <property type="match status" value="1"/>
</dbReference>
<dbReference type="OrthoDB" id="9801560at2"/>
<feature type="domain" description="tRNA synthetases class I (E and Q) anti-codon binding" evidence="12">
    <location>
        <begin position="457"/>
        <end position="536"/>
    </location>
</feature>
<dbReference type="InterPro" id="IPR000924">
    <property type="entry name" value="Glu/Gln-tRNA-synth"/>
</dbReference>
<dbReference type="InterPro" id="IPR022861">
    <property type="entry name" value="Gln_tRNA_ligase_bac"/>
</dbReference>
<evidence type="ECO:0000256" key="6">
    <source>
        <dbReference type="ARBA" id="ARBA00022917"/>
    </source>
</evidence>
<name>A0A286E5M6_9NEIS</name>
<dbReference type="NCBIfam" id="TIGR00440">
    <property type="entry name" value="glnS"/>
    <property type="match status" value="1"/>
</dbReference>
<evidence type="ECO:0000313" key="13">
    <source>
        <dbReference type="EMBL" id="SOD66171.1"/>
    </source>
</evidence>
<evidence type="ECO:0000259" key="10">
    <source>
        <dbReference type="Pfam" id="PF00749"/>
    </source>
</evidence>
<feature type="binding site" evidence="8">
    <location>
        <begin position="36"/>
        <end position="38"/>
    </location>
    <ligand>
        <name>ATP</name>
        <dbReference type="ChEBI" id="CHEBI:30616"/>
    </ligand>
</feature>
<dbReference type="SUPFAM" id="SSF52374">
    <property type="entry name" value="Nucleotidylyl transferase"/>
    <property type="match status" value="1"/>
</dbReference>
<dbReference type="FunFam" id="3.90.800.10:FF:000001">
    <property type="entry name" value="Glutamine--tRNA ligase"/>
    <property type="match status" value="1"/>
</dbReference>
<dbReference type="InterPro" id="IPR050132">
    <property type="entry name" value="Gln/Glu-tRNA_Ligase"/>
</dbReference>
<dbReference type="Pfam" id="PF03950">
    <property type="entry name" value="tRNA-synt_1c_C"/>
    <property type="match status" value="1"/>
</dbReference>